<gene>
    <name evidence="2" type="ORF">KAK11_13525</name>
</gene>
<feature type="compositionally biased region" description="Basic and acidic residues" evidence="1">
    <location>
        <begin position="475"/>
        <end position="501"/>
    </location>
</feature>
<evidence type="ECO:0000313" key="2">
    <source>
        <dbReference type="EMBL" id="MBQ0936355.1"/>
    </source>
</evidence>
<reference evidence="2 3" key="1">
    <citation type="submission" date="2021-04" db="EMBL/GenBank/DDBJ databases">
        <title>The genome sequence of type strain Ideonella paludis KCTC 32238.</title>
        <authorList>
            <person name="Liu Y."/>
        </authorList>
    </citation>
    <scope>NUCLEOTIDE SEQUENCE [LARGE SCALE GENOMIC DNA]</scope>
    <source>
        <strain evidence="2 3">KCTC 32238</strain>
    </source>
</reference>
<comment type="caution">
    <text evidence="2">The sequence shown here is derived from an EMBL/GenBank/DDBJ whole genome shotgun (WGS) entry which is preliminary data.</text>
</comment>
<dbReference type="Pfam" id="PF08811">
    <property type="entry name" value="DUF1800"/>
    <property type="match status" value="1"/>
</dbReference>
<dbReference type="PROSITE" id="PS51318">
    <property type="entry name" value="TAT"/>
    <property type="match status" value="1"/>
</dbReference>
<keyword evidence="3" id="KW-1185">Reference proteome</keyword>
<evidence type="ECO:0000313" key="3">
    <source>
        <dbReference type="Proteomes" id="UP000672097"/>
    </source>
</evidence>
<protein>
    <submittedName>
        <fullName evidence="2">DUF1800 domain-containing protein</fullName>
    </submittedName>
</protein>
<dbReference type="RefSeq" id="WP_210809706.1">
    <property type="nucleotide sequence ID" value="NZ_JAGQDG010000005.1"/>
</dbReference>
<evidence type="ECO:0000256" key="1">
    <source>
        <dbReference type="SAM" id="MobiDB-lite"/>
    </source>
</evidence>
<organism evidence="2 3">
    <name type="scientific">Ideonella paludis</name>
    <dbReference type="NCBI Taxonomy" id="1233411"/>
    <lineage>
        <taxon>Bacteria</taxon>
        <taxon>Pseudomonadati</taxon>
        <taxon>Pseudomonadota</taxon>
        <taxon>Betaproteobacteria</taxon>
        <taxon>Burkholderiales</taxon>
        <taxon>Sphaerotilaceae</taxon>
        <taxon>Ideonella</taxon>
    </lineage>
</organism>
<sequence>MSEAHLTRRSALRWALASAAGGWLPWGAVSAQAQASVPTPAATAMALHLSQRLGYGPVPGQLRHVSQQGWQAYVNEQLEPQRLPLPAELSSALAGLKTLSWSQTELIEQYRRFTKEARVAKQQDEAKGNPQRAQLARQVGLEAGEARVLRALYSPRQLEEVLVEFWFNHFNVFIGKGLCRVLMGSYEQQAIRPFVLGRFRDMLGATAKHPAMLFYLDNWMSVGTGTPGARAAGDQPKKPSGLNENYARELMELHTLGVDGGYTQRDVTELARIFTGWGLNMRPDGDDSAFQFAPRRHDPGEKEWLGRRIKPQGQAEGELALDVLAKHPSTARHISRKLAQYFVADEPPASLVDKLAARFTQTDGDLKVVTRTLLESPEFAAPSAQGNKFKPPYRYLLSALRAADTQNIQVRPLVAVLQRLGMPLFGSPTPDGYKYTERAWLSPDALQSRVSFATAFAAGRLPGAQRDDDEPGMNEMRDMSDKPRKNAKPEQGEKRPKDNQAEARMAQRRWEEVDADALLKTLGPAIGPKTRAVVEQSEPALRAALILGSPDFMRY</sequence>
<accession>A0ABS5DYX5</accession>
<dbReference type="InterPro" id="IPR014917">
    <property type="entry name" value="DUF1800"/>
</dbReference>
<dbReference type="EMBL" id="JAGQDG010000005">
    <property type="protein sequence ID" value="MBQ0936355.1"/>
    <property type="molecule type" value="Genomic_DNA"/>
</dbReference>
<dbReference type="Proteomes" id="UP000672097">
    <property type="component" value="Unassembled WGS sequence"/>
</dbReference>
<proteinExistence type="predicted"/>
<feature type="region of interest" description="Disordered" evidence="1">
    <location>
        <begin position="461"/>
        <end position="510"/>
    </location>
</feature>
<name>A0ABS5DYX5_9BURK</name>
<dbReference type="InterPro" id="IPR006311">
    <property type="entry name" value="TAT_signal"/>
</dbReference>